<dbReference type="AlphaFoldDB" id="A0AAV2SW21"/>
<gene>
    <name evidence="2" type="ORF">MNOR_LOCUS41378</name>
</gene>
<keyword evidence="3" id="KW-1185">Reference proteome</keyword>
<evidence type="ECO:0000313" key="3">
    <source>
        <dbReference type="Proteomes" id="UP001497623"/>
    </source>
</evidence>
<name>A0AAV2SW21_MEGNR</name>
<dbReference type="Proteomes" id="UP001497623">
    <property type="component" value="Unassembled WGS sequence"/>
</dbReference>
<dbReference type="Pfam" id="PF00078">
    <property type="entry name" value="RVT_1"/>
    <property type="match status" value="1"/>
</dbReference>
<dbReference type="InterPro" id="IPR000477">
    <property type="entry name" value="RT_dom"/>
</dbReference>
<evidence type="ECO:0000259" key="1">
    <source>
        <dbReference type="PROSITE" id="PS50878"/>
    </source>
</evidence>
<dbReference type="InterPro" id="IPR043502">
    <property type="entry name" value="DNA/RNA_pol_sf"/>
</dbReference>
<feature type="non-terminal residue" evidence="2">
    <location>
        <position position="151"/>
    </location>
</feature>
<accession>A0AAV2SW21</accession>
<proteinExistence type="predicted"/>
<dbReference type="PROSITE" id="PS50878">
    <property type="entry name" value="RT_POL"/>
    <property type="match status" value="1"/>
</dbReference>
<dbReference type="GO" id="GO:0071897">
    <property type="term" value="P:DNA biosynthetic process"/>
    <property type="evidence" value="ECO:0007669"/>
    <property type="project" value="UniProtKB-ARBA"/>
</dbReference>
<dbReference type="EMBL" id="CAXKWB010150578">
    <property type="protein sequence ID" value="CAL4248097.1"/>
    <property type="molecule type" value="Genomic_DNA"/>
</dbReference>
<comment type="caution">
    <text evidence="2">The sequence shown here is derived from an EMBL/GenBank/DDBJ whole genome shotgun (WGS) entry which is preliminary data.</text>
</comment>
<evidence type="ECO:0000313" key="2">
    <source>
        <dbReference type="EMBL" id="CAL4248097.1"/>
    </source>
</evidence>
<reference evidence="2 3" key="1">
    <citation type="submission" date="2024-05" db="EMBL/GenBank/DDBJ databases">
        <authorList>
            <person name="Wallberg A."/>
        </authorList>
    </citation>
    <scope>NUCLEOTIDE SEQUENCE [LARGE SCALE GENOMIC DNA]</scope>
</reference>
<dbReference type="PANTHER" id="PTHR47510:SF3">
    <property type="entry name" value="ENDO_EXONUCLEASE_PHOSPHATASE DOMAIN-CONTAINING PROTEIN"/>
    <property type="match status" value="1"/>
</dbReference>
<sequence length="151" mass="17427">VLQKGIRSWRFSKRLLKEFAVELTTPYCDIINSSLKNKIFLDCYKKADIVPIPKINPYRALSNLRPISTMHIGGKITEKRMYFQLERDIKNKLNTDQYGNKKGCSTCHYLIKLTDEAYRATDKGLATTAITVDYSKAFDYVSHNVLIDKLI</sequence>
<dbReference type="PANTHER" id="PTHR47510">
    <property type="entry name" value="REVERSE TRANSCRIPTASE DOMAIN-CONTAINING PROTEIN"/>
    <property type="match status" value="1"/>
</dbReference>
<feature type="domain" description="Reverse transcriptase" evidence="1">
    <location>
        <begin position="33"/>
        <end position="151"/>
    </location>
</feature>
<organism evidence="2 3">
    <name type="scientific">Meganyctiphanes norvegica</name>
    <name type="common">Northern krill</name>
    <name type="synonym">Thysanopoda norvegica</name>
    <dbReference type="NCBI Taxonomy" id="48144"/>
    <lineage>
        <taxon>Eukaryota</taxon>
        <taxon>Metazoa</taxon>
        <taxon>Ecdysozoa</taxon>
        <taxon>Arthropoda</taxon>
        <taxon>Crustacea</taxon>
        <taxon>Multicrustacea</taxon>
        <taxon>Malacostraca</taxon>
        <taxon>Eumalacostraca</taxon>
        <taxon>Eucarida</taxon>
        <taxon>Euphausiacea</taxon>
        <taxon>Euphausiidae</taxon>
        <taxon>Meganyctiphanes</taxon>
    </lineage>
</organism>
<dbReference type="SUPFAM" id="SSF56672">
    <property type="entry name" value="DNA/RNA polymerases"/>
    <property type="match status" value="1"/>
</dbReference>
<protein>
    <recommendedName>
        <fullName evidence="1">Reverse transcriptase domain-containing protein</fullName>
    </recommendedName>
</protein>
<feature type="non-terminal residue" evidence="2">
    <location>
        <position position="1"/>
    </location>
</feature>